<dbReference type="Proteomes" id="UP000050509">
    <property type="component" value="Unassembled WGS sequence"/>
</dbReference>
<reference evidence="2 3" key="1">
    <citation type="submission" date="2015-09" db="EMBL/GenBank/DDBJ databases">
        <title>Draft genome sequence of Kouleothrix aurantiaca JCM 19913.</title>
        <authorList>
            <person name="Hemp J."/>
        </authorList>
    </citation>
    <scope>NUCLEOTIDE SEQUENCE [LARGE SCALE GENOMIC DNA]</scope>
    <source>
        <strain evidence="2 3">COM-B</strain>
    </source>
</reference>
<evidence type="ECO:0000313" key="3">
    <source>
        <dbReference type="Proteomes" id="UP000050509"/>
    </source>
</evidence>
<evidence type="ECO:0000313" key="2">
    <source>
        <dbReference type="EMBL" id="KPV51827.1"/>
    </source>
</evidence>
<dbReference type="AlphaFoldDB" id="A0A0P9DFA7"/>
<gene>
    <name evidence="2" type="ORF">SE17_19020</name>
</gene>
<dbReference type="EMBL" id="LJCR01000760">
    <property type="protein sequence ID" value="KPV51827.1"/>
    <property type="molecule type" value="Genomic_DNA"/>
</dbReference>
<accession>A0A0P9DFA7</accession>
<keyword evidence="1" id="KW-0812">Transmembrane</keyword>
<keyword evidence="1" id="KW-1133">Transmembrane helix</keyword>
<organism evidence="2 3">
    <name type="scientific">Kouleothrix aurantiaca</name>
    <dbReference type="NCBI Taxonomy" id="186479"/>
    <lineage>
        <taxon>Bacteria</taxon>
        <taxon>Bacillati</taxon>
        <taxon>Chloroflexota</taxon>
        <taxon>Chloroflexia</taxon>
        <taxon>Chloroflexales</taxon>
        <taxon>Roseiflexineae</taxon>
        <taxon>Roseiflexaceae</taxon>
        <taxon>Kouleothrix</taxon>
    </lineage>
</organism>
<comment type="caution">
    <text evidence="2">The sequence shown here is derived from an EMBL/GenBank/DDBJ whole genome shotgun (WGS) entry which is preliminary data.</text>
</comment>
<name>A0A0P9DFA7_9CHLR</name>
<sequence length="80" mass="8455">MLKLNSRIVVKEAAAMATILTMVLTACIAALVTRLMMPTPKPPTVIYIQAEPQQEQGGIGCLPIVVVTLGSVLLIRILAG</sequence>
<proteinExistence type="predicted"/>
<dbReference type="PROSITE" id="PS51257">
    <property type="entry name" value="PROKAR_LIPOPROTEIN"/>
    <property type="match status" value="1"/>
</dbReference>
<protein>
    <submittedName>
        <fullName evidence="2">Uncharacterized protein</fullName>
    </submittedName>
</protein>
<keyword evidence="1" id="KW-0472">Membrane</keyword>
<feature type="transmembrane region" description="Helical" evidence="1">
    <location>
        <begin position="57"/>
        <end position="79"/>
    </location>
</feature>
<keyword evidence="3" id="KW-1185">Reference proteome</keyword>
<feature type="transmembrane region" description="Helical" evidence="1">
    <location>
        <begin position="12"/>
        <end position="37"/>
    </location>
</feature>
<evidence type="ECO:0000256" key="1">
    <source>
        <dbReference type="SAM" id="Phobius"/>
    </source>
</evidence>